<feature type="domain" description="TNase-like" evidence="1">
    <location>
        <begin position="52"/>
        <end position="173"/>
    </location>
</feature>
<dbReference type="PROSITE" id="PS01123">
    <property type="entry name" value="TNASE_1"/>
    <property type="match status" value="1"/>
</dbReference>
<sequence>MSPSGHRWWGPVSIVLLFVGAAGTLSPARAADPKPQTRPSMQKVAIEPSQVRVDDGDTVWIDWGGGDRETIRILGIDTPEIQHLPHDLPYDQTFGRQAMGFAQGAFAVATQVQLLRAATTDPYGRTLGYLFLDGKNYSALVVAAGLAAESVSFYGDNGLPEPAQEVLAASKTAPPLAFEPPHEFRRRMRDLSKYLREKGQYPE</sequence>
<gene>
    <name evidence="2" type="ORF">KC729_15610</name>
</gene>
<dbReference type="InterPro" id="IPR035437">
    <property type="entry name" value="SNase_OB-fold_sf"/>
</dbReference>
<evidence type="ECO:0000313" key="2">
    <source>
        <dbReference type="EMBL" id="MCA9729116.1"/>
    </source>
</evidence>
<dbReference type="Pfam" id="PF00565">
    <property type="entry name" value="SNase"/>
    <property type="match status" value="1"/>
</dbReference>
<dbReference type="InterPro" id="IPR002071">
    <property type="entry name" value="Thermonucl_AS"/>
</dbReference>
<name>A0A956RPX1_UNCEI</name>
<dbReference type="EMBL" id="JAGQHR010000578">
    <property type="protein sequence ID" value="MCA9729116.1"/>
    <property type="molecule type" value="Genomic_DNA"/>
</dbReference>
<accession>A0A956RPX1</accession>
<dbReference type="GO" id="GO:0004518">
    <property type="term" value="F:nuclease activity"/>
    <property type="evidence" value="ECO:0007669"/>
    <property type="project" value="InterPro"/>
</dbReference>
<dbReference type="PROSITE" id="PS50830">
    <property type="entry name" value="TNASE_3"/>
    <property type="match status" value="1"/>
</dbReference>
<reference evidence="2" key="2">
    <citation type="journal article" date="2021" name="Microbiome">
        <title>Successional dynamics and alternative stable states in a saline activated sludge microbial community over 9 years.</title>
        <authorList>
            <person name="Wang Y."/>
            <person name="Ye J."/>
            <person name="Ju F."/>
            <person name="Liu L."/>
            <person name="Boyd J.A."/>
            <person name="Deng Y."/>
            <person name="Parks D.H."/>
            <person name="Jiang X."/>
            <person name="Yin X."/>
            <person name="Woodcroft B.J."/>
            <person name="Tyson G.W."/>
            <person name="Hugenholtz P."/>
            <person name="Polz M.F."/>
            <person name="Zhang T."/>
        </authorList>
    </citation>
    <scope>NUCLEOTIDE SEQUENCE</scope>
    <source>
        <strain evidence="2">HKST-UBA01</strain>
    </source>
</reference>
<protein>
    <submittedName>
        <fullName evidence="2">Thermonuclease family protein</fullName>
    </submittedName>
</protein>
<evidence type="ECO:0000313" key="3">
    <source>
        <dbReference type="Proteomes" id="UP000697710"/>
    </source>
</evidence>
<dbReference type="InterPro" id="IPR016071">
    <property type="entry name" value="Staphylococal_nuclease_OB-fold"/>
</dbReference>
<dbReference type="SMART" id="SM00318">
    <property type="entry name" value="SNc"/>
    <property type="match status" value="1"/>
</dbReference>
<proteinExistence type="predicted"/>
<reference evidence="2" key="1">
    <citation type="submission" date="2020-04" db="EMBL/GenBank/DDBJ databases">
        <authorList>
            <person name="Zhang T."/>
        </authorList>
    </citation>
    <scope>NUCLEOTIDE SEQUENCE</scope>
    <source>
        <strain evidence="2">HKST-UBA01</strain>
    </source>
</reference>
<dbReference type="Proteomes" id="UP000697710">
    <property type="component" value="Unassembled WGS sequence"/>
</dbReference>
<dbReference type="GO" id="GO:0003676">
    <property type="term" value="F:nucleic acid binding"/>
    <property type="evidence" value="ECO:0007669"/>
    <property type="project" value="InterPro"/>
</dbReference>
<evidence type="ECO:0000259" key="1">
    <source>
        <dbReference type="PROSITE" id="PS50830"/>
    </source>
</evidence>
<dbReference type="AlphaFoldDB" id="A0A956RPX1"/>
<dbReference type="Gene3D" id="2.40.50.90">
    <property type="match status" value="1"/>
</dbReference>
<organism evidence="2 3">
    <name type="scientific">Eiseniibacteriota bacterium</name>
    <dbReference type="NCBI Taxonomy" id="2212470"/>
    <lineage>
        <taxon>Bacteria</taxon>
        <taxon>Candidatus Eiseniibacteriota</taxon>
    </lineage>
</organism>
<dbReference type="SUPFAM" id="SSF50199">
    <property type="entry name" value="Staphylococcal nuclease"/>
    <property type="match status" value="1"/>
</dbReference>
<comment type="caution">
    <text evidence="2">The sequence shown here is derived from an EMBL/GenBank/DDBJ whole genome shotgun (WGS) entry which is preliminary data.</text>
</comment>